<accession>A0AB34IYG3</accession>
<evidence type="ECO:0000313" key="1">
    <source>
        <dbReference type="EMBL" id="KAL1508333.1"/>
    </source>
</evidence>
<dbReference type="EMBL" id="JBGBPQ010000016">
    <property type="protein sequence ID" value="KAL1508333.1"/>
    <property type="molecule type" value="Genomic_DNA"/>
</dbReference>
<sequence>MSRPRVTFLATLPPSARLPLLAACRTRASLTEAPLDLLTRVYSSRASARLPSLRLDFSRGQPAASLLTRAPDGLDVFSLAKPRRAACLEAHRCTRVAVGTNAPELLKTLGYEQAYELLRQGVVLRHGGATLQLFQLCRREAAGWAAVSDSLVLEVVVEGGDDLKALVAEADEWVDVVEPFVGVEPVAAQAGGQLAHARTAASGQHVYRIS</sequence>
<evidence type="ECO:0008006" key="3">
    <source>
        <dbReference type="Google" id="ProtNLM"/>
    </source>
</evidence>
<dbReference type="AlphaFoldDB" id="A0AB34IYG3"/>
<comment type="caution">
    <text evidence="1">The sequence shown here is derived from an EMBL/GenBank/DDBJ whole genome shotgun (WGS) entry which is preliminary data.</text>
</comment>
<reference evidence="1 2" key="1">
    <citation type="journal article" date="2024" name="Science">
        <title>Giant polyketide synthase enzymes in the biosynthesis of giant marine polyether toxins.</title>
        <authorList>
            <person name="Fallon T.R."/>
            <person name="Shende V.V."/>
            <person name="Wierzbicki I.H."/>
            <person name="Pendleton A.L."/>
            <person name="Watervoot N.F."/>
            <person name="Auber R.P."/>
            <person name="Gonzalez D.J."/>
            <person name="Wisecaver J.H."/>
            <person name="Moore B.S."/>
        </authorList>
    </citation>
    <scope>NUCLEOTIDE SEQUENCE [LARGE SCALE GENOMIC DNA]</scope>
    <source>
        <strain evidence="1 2">12B1</strain>
    </source>
</reference>
<proteinExistence type="predicted"/>
<name>A0AB34IYG3_PRYPA</name>
<evidence type="ECO:0000313" key="2">
    <source>
        <dbReference type="Proteomes" id="UP001515480"/>
    </source>
</evidence>
<protein>
    <recommendedName>
        <fullName evidence="3">CYTH domain-containing protein</fullName>
    </recommendedName>
</protein>
<dbReference type="Proteomes" id="UP001515480">
    <property type="component" value="Unassembled WGS sequence"/>
</dbReference>
<keyword evidence="2" id="KW-1185">Reference proteome</keyword>
<organism evidence="1 2">
    <name type="scientific">Prymnesium parvum</name>
    <name type="common">Toxic golden alga</name>
    <dbReference type="NCBI Taxonomy" id="97485"/>
    <lineage>
        <taxon>Eukaryota</taxon>
        <taxon>Haptista</taxon>
        <taxon>Haptophyta</taxon>
        <taxon>Prymnesiophyceae</taxon>
        <taxon>Prymnesiales</taxon>
        <taxon>Prymnesiaceae</taxon>
        <taxon>Prymnesium</taxon>
    </lineage>
</organism>
<dbReference type="Gene3D" id="2.40.320.10">
    <property type="entry name" value="Hypothetical Protein Pfu-838710-001"/>
    <property type="match status" value="1"/>
</dbReference>
<gene>
    <name evidence="1" type="ORF">AB1Y20_004443</name>
</gene>